<keyword evidence="3" id="KW-1185">Reference proteome</keyword>
<dbReference type="Proteomes" id="UP001176961">
    <property type="component" value="Unassembled WGS sequence"/>
</dbReference>
<keyword evidence="1" id="KW-1133">Transmembrane helix</keyword>
<reference evidence="2" key="1">
    <citation type="submission" date="2023-07" db="EMBL/GenBank/DDBJ databases">
        <authorList>
            <consortium name="CYATHOMIX"/>
        </authorList>
    </citation>
    <scope>NUCLEOTIDE SEQUENCE</scope>
    <source>
        <strain evidence="2">N/A</strain>
    </source>
</reference>
<gene>
    <name evidence="2" type="ORF">CYNAS_LOCUS17663</name>
</gene>
<name>A0AA36H7S0_CYLNA</name>
<feature type="transmembrane region" description="Helical" evidence="1">
    <location>
        <begin position="12"/>
        <end position="29"/>
    </location>
</feature>
<dbReference type="AlphaFoldDB" id="A0AA36H7S0"/>
<organism evidence="2 3">
    <name type="scientific">Cylicocyclus nassatus</name>
    <name type="common">Nematode worm</name>
    <dbReference type="NCBI Taxonomy" id="53992"/>
    <lineage>
        <taxon>Eukaryota</taxon>
        <taxon>Metazoa</taxon>
        <taxon>Ecdysozoa</taxon>
        <taxon>Nematoda</taxon>
        <taxon>Chromadorea</taxon>
        <taxon>Rhabditida</taxon>
        <taxon>Rhabditina</taxon>
        <taxon>Rhabditomorpha</taxon>
        <taxon>Strongyloidea</taxon>
        <taxon>Strongylidae</taxon>
        <taxon>Cylicocyclus</taxon>
    </lineage>
</organism>
<evidence type="ECO:0000313" key="2">
    <source>
        <dbReference type="EMBL" id="CAJ0605680.1"/>
    </source>
</evidence>
<keyword evidence="1" id="KW-0472">Membrane</keyword>
<accession>A0AA36H7S0</accession>
<comment type="caution">
    <text evidence="2">The sequence shown here is derived from an EMBL/GenBank/DDBJ whole genome shotgun (WGS) entry which is preliminary data.</text>
</comment>
<protein>
    <submittedName>
        <fullName evidence="2">Uncharacterized protein</fullName>
    </submittedName>
</protein>
<sequence length="80" mass="9411">MLCTMAFWEYHLLLIMVIIGLISFLYSSYQLLNWLFNHYTCECVDAPPNTAQNPQRSYVVKPNREVVVVNEEARPLPYEN</sequence>
<evidence type="ECO:0000313" key="3">
    <source>
        <dbReference type="Proteomes" id="UP001176961"/>
    </source>
</evidence>
<proteinExistence type="predicted"/>
<dbReference type="EMBL" id="CATQJL010000316">
    <property type="protein sequence ID" value="CAJ0605680.1"/>
    <property type="molecule type" value="Genomic_DNA"/>
</dbReference>
<keyword evidence="1" id="KW-0812">Transmembrane</keyword>
<evidence type="ECO:0000256" key="1">
    <source>
        <dbReference type="SAM" id="Phobius"/>
    </source>
</evidence>